<gene>
    <name evidence="3" type="ORF">RDB_LOCUS17796</name>
</gene>
<proteinExistence type="predicted"/>
<feature type="region of interest" description="Disordered" evidence="2">
    <location>
        <begin position="117"/>
        <end position="172"/>
    </location>
</feature>
<dbReference type="Proteomes" id="UP000663850">
    <property type="component" value="Unassembled WGS sequence"/>
</dbReference>
<accession>A0A8H2XRT2</accession>
<evidence type="ECO:0000313" key="4">
    <source>
        <dbReference type="Proteomes" id="UP000663850"/>
    </source>
</evidence>
<feature type="compositionally biased region" description="Low complexity" evidence="2">
    <location>
        <begin position="119"/>
        <end position="133"/>
    </location>
</feature>
<organism evidence="3 4">
    <name type="scientific">Rhizoctonia solani</name>
    <dbReference type="NCBI Taxonomy" id="456999"/>
    <lineage>
        <taxon>Eukaryota</taxon>
        <taxon>Fungi</taxon>
        <taxon>Dikarya</taxon>
        <taxon>Basidiomycota</taxon>
        <taxon>Agaricomycotina</taxon>
        <taxon>Agaricomycetes</taxon>
        <taxon>Cantharellales</taxon>
        <taxon>Ceratobasidiaceae</taxon>
        <taxon>Rhizoctonia</taxon>
    </lineage>
</organism>
<name>A0A8H2XRT2_9AGAM</name>
<protein>
    <recommendedName>
        <fullName evidence="5">RRM domain-containing protein</fullName>
    </recommendedName>
</protein>
<reference evidence="3" key="1">
    <citation type="submission" date="2021-01" db="EMBL/GenBank/DDBJ databases">
        <authorList>
            <person name="Kaushik A."/>
        </authorList>
    </citation>
    <scope>NUCLEOTIDE SEQUENCE</scope>
    <source>
        <strain evidence="3">Type strain: AG8-Rh-89/</strain>
    </source>
</reference>
<dbReference type="EMBL" id="CAJMWZ010000936">
    <property type="protein sequence ID" value="CAE6429070.1"/>
    <property type="molecule type" value="Genomic_DNA"/>
</dbReference>
<evidence type="ECO:0000256" key="1">
    <source>
        <dbReference type="SAM" id="Coils"/>
    </source>
</evidence>
<evidence type="ECO:0008006" key="5">
    <source>
        <dbReference type="Google" id="ProtNLM"/>
    </source>
</evidence>
<evidence type="ECO:0000256" key="2">
    <source>
        <dbReference type="SAM" id="MobiDB-lite"/>
    </source>
</evidence>
<feature type="coiled-coil region" evidence="1">
    <location>
        <begin position="236"/>
        <end position="347"/>
    </location>
</feature>
<evidence type="ECO:0000313" key="3">
    <source>
        <dbReference type="EMBL" id="CAE6429070.1"/>
    </source>
</evidence>
<feature type="compositionally biased region" description="Polar residues" evidence="2">
    <location>
        <begin position="134"/>
        <end position="143"/>
    </location>
</feature>
<sequence>MQNDPSYFRQRAVQITADPIAGGLPPEERLRSLLGEFGEIWHLQLFSQKGKGGFMRPPQTAVVVFRSNAAASRTMGASRAGKGGFGGVDSIKAHGLEKGVAYETFWTDIVPRLRQESFVPSSGSNDPPGSSVNQLEPSNSANGEPSLKRPRTEGSTGPNVANNHASLDHWSSNLNAPGSVQWMPMRIAQLERELNTTVVARDVALSGRFSAQYAHQAEEKAHQETLAQKCAAEAALSREKAESAKSSERVKTLERELQETRVRLEEQQRARETATAELNDGRQIIRQLQSNLERSKVDLTSTAEQLAFTKRSLELMEREHALTIKDYESAKERLEIYKQRLESEQTLALKLKDTLIPGVYRSLGATQESLNALMSAIGLPPTSKPDNHPFK</sequence>
<keyword evidence="1" id="KW-0175">Coiled coil</keyword>
<dbReference type="AlphaFoldDB" id="A0A8H2XRT2"/>
<comment type="caution">
    <text evidence="3">The sequence shown here is derived from an EMBL/GenBank/DDBJ whole genome shotgun (WGS) entry which is preliminary data.</text>
</comment>
<feature type="compositionally biased region" description="Polar residues" evidence="2">
    <location>
        <begin position="153"/>
        <end position="172"/>
    </location>
</feature>